<organism evidence="2">
    <name type="scientific">Ixodes ricinus</name>
    <name type="common">Common tick</name>
    <name type="synonym">Acarus ricinus</name>
    <dbReference type="NCBI Taxonomy" id="34613"/>
    <lineage>
        <taxon>Eukaryota</taxon>
        <taxon>Metazoa</taxon>
        <taxon>Ecdysozoa</taxon>
        <taxon>Arthropoda</taxon>
        <taxon>Chelicerata</taxon>
        <taxon>Arachnida</taxon>
        <taxon>Acari</taxon>
        <taxon>Parasitiformes</taxon>
        <taxon>Ixodida</taxon>
        <taxon>Ixodoidea</taxon>
        <taxon>Ixodidae</taxon>
        <taxon>Ixodinae</taxon>
        <taxon>Ixodes</taxon>
    </lineage>
</organism>
<sequence length="88" mass="10313">MRYFVVLFLLTLRVRSQTALPPDCRSNWFAERIGKYPDALEVLTYKPTKFSLVYQSQKPKTGSETKCLHTTNIQLNRSSWLATVTYMY</sequence>
<protein>
    <submittedName>
        <fullName evidence="2">Putative lipocalin</fullName>
    </submittedName>
</protein>
<evidence type="ECO:0000313" key="2">
    <source>
        <dbReference type="EMBL" id="MXU85823.1"/>
    </source>
</evidence>
<dbReference type="GO" id="GO:0030682">
    <property type="term" value="P:symbiont-mediated perturbation of host defenses"/>
    <property type="evidence" value="ECO:0007669"/>
    <property type="project" value="InterPro"/>
</dbReference>
<feature type="signal peptide" evidence="1">
    <location>
        <begin position="1"/>
        <end position="19"/>
    </location>
</feature>
<dbReference type="EMBL" id="GIFC01003740">
    <property type="protein sequence ID" value="MXU85823.1"/>
    <property type="molecule type" value="Transcribed_RNA"/>
</dbReference>
<reference evidence="2" key="1">
    <citation type="submission" date="2019-12" db="EMBL/GenBank/DDBJ databases">
        <title>An insight into the sialome of adult female Ixodes ricinus ticks feeding for 6 days.</title>
        <authorList>
            <person name="Perner J."/>
            <person name="Ribeiro J.M.C."/>
        </authorList>
    </citation>
    <scope>NUCLEOTIDE SEQUENCE</scope>
    <source>
        <strain evidence="2">Semi-engorged</strain>
        <tissue evidence="2">Salivary glands</tissue>
    </source>
</reference>
<dbReference type="Pfam" id="PF02098">
    <property type="entry name" value="His_binding"/>
    <property type="match status" value="1"/>
</dbReference>
<dbReference type="InterPro" id="IPR002970">
    <property type="entry name" value="Tick_his-bd"/>
</dbReference>
<accession>A0A6B0UG22</accession>
<feature type="chain" id="PRO_5025350103" evidence="1">
    <location>
        <begin position="20"/>
        <end position="88"/>
    </location>
</feature>
<dbReference type="GO" id="GO:0043176">
    <property type="term" value="F:amine binding"/>
    <property type="evidence" value="ECO:0007669"/>
    <property type="project" value="InterPro"/>
</dbReference>
<dbReference type="AlphaFoldDB" id="A0A6B0UG22"/>
<evidence type="ECO:0000256" key="1">
    <source>
        <dbReference type="SAM" id="SignalP"/>
    </source>
</evidence>
<proteinExistence type="predicted"/>
<name>A0A6B0UG22_IXORI</name>
<keyword evidence="1" id="KW-0732">Signal</keyword>